<protein>
    <recommendedName>
        <fullName evidence="1">YprB ribonuclease H-like domain-containing protein</fullName>
    </recommendedName>
</protein>
<dbReference type="AlphaFoldDB" id="A0A3A1UZB9"/>
<dbReference type="Gene3D" id="1.25.40.10">
    <property type="entry name" value="Tetratricopeptide repeat domain"/>
    <property type="match status" value="1"/>
</dbReference>
<proteinExistence type="predicted"/>
<dbReference type="InterPro" id="IPR038720">
    <property type="entry name" value="YprB_RNase_H-like_dom"/>
</dbReference>
<dbReference type="GO" id="GO:0003676">
    <property type="term" value="F:nucleic acid binding"/>
    <property type="evidence" value="ECO:0007669"/>
    <property type="project" value="InterPro"/>
</dbReference>
<reference evidence="2 3" key="1">
    <citation type="submission" date="2018-09" db="EMBL/GenBank/DDBJ databases">
        <title>Paenibacillus aracenensis nov. sp. isolated from a cave in southern Spain.</title>
        <authorList>
            <person name="Jurado V."/>
            <person name="Gutierrez-Patricio S."/>
            <person name="Gonzalez-Pimentel J.L."/>
            <person name="Miller A.Z."/>
            <person name="Laiz L."/>
            <person name="Saiz-Jimenez C."/>
        </authorList>
    </citation>
    <scope>NUCLEOTIDE SEQUENCE [LARGE SCALE GENOMIC DNA]</scope>
    <source>
        <strain evidence="2 3">DSM 22867</strain>
    </source>
</reference>
<keyword evidence="3" id="KW-1185">Reference proteome</keyword>
<evidence type="ECO:0000313" key="3">
    <source>
        <dbReference type="Proteomes" id="UP000266482"/>
    </source>
</evidence>
<accession>A0A3A1UZB9</accession>
<name>A0A3A1UZB9_9BACL</name>
<dbReference type="SUPFAM" id="SSF48452">
    <property type="entry name" value="TPR-like"/>
    <property type="match status" value="1"/>
</dbReference>
<feature type="domain" description="YprB ribonuclease H-like" evidence="1">
    <location>
        <begin position="104"/>
        <end position="269"/>
    </location>
</feature>
<dbReference type="EMBL" id="QXQA01000004">
    <property type="protein sequence ID" value="RIX53605.1"/>
    <property type="molecule type" value="Genomic_DNA"/>
</dbReference>
<evidence type="ECO:0000259" key="1">
    <source>
        <dbReference type="Pfam" id="PF13482"/>
    </source>
</evidence>
<dbReference type="RefSeq" id="WP_119599244.1">
    <property type="nucleotide sequence ID" value="NZ_QXQA01000004.1"/>
</dbReference>
<dbReference type="SUPFAM" id="SSF53098">
    <property type="entry name" value="Ribonuclease H-like"/>
    <property type="match status" value="1"/>
</dbReference>
<dbReference type="Proteomes" id="UP000266482">
    <property type="component" value="Unassembled WGS sequence"/>
</dbReference>
<dbReference type="InterPro" id="IPR011990">
    <property type="entry name" value="TPR-like_helical_dom_sf"/>
</dbReference>
<dbReference type="InterPro" id="IPR036397">
    <property type="entry name" value="RNaseH_sf"/>
</dbReference>
<comment type="caution">
    <text evidence="2">The sequence shown here is derived from an EMBL/GenBank/DDBJ whole genome shotgun (WGS) entry which is preliminary data.</text>
</comment>
<dbReference type="PANTHER" id="PTHR38462:SF1">
    <property type="entry name" value="YPRB RIBONUCLEASE H-LIKE DOMAIN-CONTAINING PROTEIN"/>
    <property type="match status" value="1"/>
</dbReference>
<dbReference type="InterPro" id="IPR012337">
    <property type="entry name" value="RNaseH-like_sf"/>
</dbReference>
<gene>
    <name evidence="2" type="ORF">D3P08_09240</name>
</gene>
<dbReference type="Pfam" id="PF13482">
    <property type="entry name" value="RNase_H_2"/>
    <property type="match status" value="1"/>
</dbReference>
<organism evidence="2 3">
    <name type="scientific">Paenibacillus nanensis</name>
    <dbReference type="NCBI Taxonomy" id="393251"/>
    <lineage>
        <taxon>Bacteria</taxon>
        <taxon>Bacillati</taxon>
        <taxon>Bacillota</taxon>
        <taxon>Bacilli</taxon>
        <taxon>Bacillales</taxon>
        <taxon>Paenibacillaceae</taxon>
        <taxon>Paenibacillus</taxon>
    </lineage>
</organism>
<sequence>MSGLRNRMNRLRGTEASSSVEAVLAEPTNVTVEGGAHEEEEELHPAWSSFGVGVRRNEYGAYLLRKTVYPLDHRHGTHAVGELTEAAAGLAAFHRETPSPESILYLDLETTGLGVGAGNVPFMVGIGYLSGDSFIIEQTLIRHPAEEYAMLQDLQAKLRNYSYLATYNGKTFDWPLVQNRMIMNAMRGQTWQLKHLDFLHPSRSIWRNTLASLKLSHIEEERLGIARMEDVPGSLAPQLYFQFLADGNPAPLEGVFRHNESDLLSLTCLSIRFGYLLQETVFERIGYPVEAEELVRTGLWLGRMGRSTLPEELFRRAAAAETAAPSSLLMLAAADKKAGNWERAVLLWQKAILRAGDKHNEDAKEACIELAMYYEHRSKDLESALAFALQALERSEAAIGYGRRDSKRRAEAEAVRNRITRLRRKLGQQEGRGMSG</sequence>
<dbReference type="OrthoDB" id="9790530at2"/>
<dbReference type="PANTHER" id="PTHR38462">
    <property type="entry name" value="EXONUCLEASE-LIKE PROTEIN"/>
    <property type="match status" value="1"/>
</dbReference>
<evidence type="ECO:0000313" key="2">
    <source>
        <dbReference type="EMBL" id="RIX53605.1"/>
    </source>
</evidence>
<dbReference type="Gene3D" id="3.30.420.10">
    <property type="entry name" value="Ribonuclease H-like superfamily/Ribonuclease H"/>
    <property type="match status" value="1"/>
</dbReference>